<evidence type="ECO:0000313" key="2">
    <source>
        <dbReference type="Proteomes" id="UP000346198"/>
    </source>
</evidence>
<accession>A0A6C2UHX9</accession>
<evidence type="ECO:0000313" key="1">
    <source>
        <dbReference type="EMBL" id="VGO19800.1"/>
    </source>
</evidence>
<dbReference type="RefSeq" id="WP_136061242.1">
    <property type="nucleotide sequence ID" value="NZ_CAAHFH010000001.1"/>
</dbReference>
<name>A0A6C2UHX9_9BACT</name>
<dbReference type="AlphaFoldDB" id="A0A6C2UHX9"/>
<dbReference type="Proteomes" id="UP000346198">
    <property type="component" value="Unassembled WGS sequence"/>
</dbReference>
<keyword evidence="2" id="KW-1185">Reference proteome</keyword>
<gene>
    <name evidence="1" type="ORF">SCARR_01860</name>
</gene>
<proteinExistence type="predicted"/>
<reference evidence="1 2" key="1">
    <citation type="submission" date="2019-04" db="EMBL/GenBank/DDBJ databases">
        <authorList>
            <person name="Van Vliet M D."/>
        </authorList>
    </citation>
    <scope>NUCLEOTIDE SEQUENCE [LARGE SCALE GENOMIC DNA]</scope>
    <source>
        <strain evidence="1 2">F21</strain>
    </source>
</reference>
<dbReference type="EMBL" id="CAAHFH010000001">
    <property type="protein sequence ID" value="VGO19800.1"/>
    <property type="molecule type" value="Genomic_DNA"/>
</dbReference>
<organism evidence="1 2">
    <name type="scientific">Pontiella sulfatireligans</name>
    <dbReference type="NCBI Taxonomy" id="2750658"/>
    <lineage>
        <taxon>Bacteria</taxon>
        <taxon>Pseudomonadati</taxon>
        <taxon>Kiritimatiellota</taxon>
        <taxon>Kiritimatiellia</taxon>
        <taxon>Kiritimatiellales</taxon>
        <taxon>Pontiellaceae</taxon>
        <taxon>Pontiella</taxon>
    </lineage>
</organism>
<sequence>MRCPLPNKERSKAWTDWHRLKGDSEQPVSAVRLAGHPFPAGSESSKMAAMRIVSQAARLLLEWEAVMHKDVLKKK</sequence>
<protein>
    <submittedName>
        <fullName evidence="1">Uncharacterized protein</fullName>
    </submittedName>
</protein>